<dbReference type="OrthoDB" id="288935at2"/>
<protein>
    <submittedName>
        <fullName evidence="1">Uncharacterized protein</fullName>
    </submittedName>
</protein>
<keyword evidence="2" id="KW-1185">Reference proteome</keyword>
<reference evidence="1 2" key="1">
    <citation type="journal article" date="2003" name="Proc. Natl. Acad. Sci. U.S.A.">
        <title>Complete genome sequence of the marine planctomycete Pirellula sp. strain 1.</title>
        <authorList>
            <person name="Gloeckner F.O."/>
            <person name="Kube M."/>
            <person name="Bauer M."/>
            <person name="Teeling H."/>
            <person name="Lombardot T."/>
            <person name="Ludwig W."/>
            <person name="Gade D."/>
            <person name="Beck A."/>
            <person name="Borzym K."/>
            <person name="Heitmann K."/>
            <person name="Rabus R."/>
            <person name="Schlesner H."/>
            <person name="Amann R."/>
            <person name="Reinhardt R."/>
        </authorList>
    </citation>
    <scope>NUCLEOTIDE SEQUENCE [LARGE SCALE GENOMIC DNA]</scope>
    <source>
        <strain evidence="2">DSM 10527 / NCIMB 13988 / SH1</strain>
    </source>
</reference>
<sequence>MHDPSRKTIAMLESTWDWWFGDGPVRRRNTSRMFAEFSVKRFYEMVRWVRGIRPSRRTFAWVLSGCLASTVAVGTADEPMALTTPDAHVASLPSGFFAAAGFAMIDDDVVADSAAASDVPSDTAPANADEARRQRLRDLLRTGAESDRAEAVNGKDRMSLRDEIIADAKEEEKDEDGLFSQPFISERLPNVTGGRIVLPSLRAVSLDTSTIGNGRLPDDFDSTEDVAAIALPEEPFARGMVAAGAVLPWAAPNTYSHPLYFEDRMLERHGHERWGCMQPIAAGARFFTTIPMLPYLATIQEPCDIVYSKGYYRAGSSAPCVMQRPPLERRAVVVEAAAIAGGIIALP</sequence>
<accession>Q7UFJ7</accession>
<dbReference type="EnsemblBacteria" id="CAD78685">
    <property type="protein sequence ID" value="CAD78685"/>
    <property type="gene ID" value="RB8519"/>
</dbReference>
<dbReference type="PATRIC" id="fig|243090.15.peg.4093"/>
<dbReference type="HOGENOM" id="CLU_798950_0_0_0"/>
<dbReference type="EMBL" id="BX294147">
    <property type="protein sequence ID" value="CAD78685.1"/>
    <property type="molecule type" value="Genomic_DNA"/>
</dbReference>
<proteinExistence type="predicted"/>
<dbReference type="STRING" id="243090.RB8519"/>
<dbReference type="InParanoid" id="Q7UFJ7"/>
<evidence type="ECO:0000313" key="1">
    <source>
        <dbReference type="EMBL" id="CAD78685.1"/>
    </source>
</evidence>
<organism evidence="1 2">
    <name type="scientific">Rhodopirellula baltica (strain DSM 10527 / NCIMB 13988 / SH1)</name>
    <dbReference type="NCBI Taxonomy" id="243090"/>
    <lineage>
        <taxon>Bacteria</taxon>
        <taxon>Pseudomonadati</taxon>
        <taxon>Planctomycetota</taxon>
        <taxon>Planctomycetia</taxon>
        <taxon>Pirellulales</taxon>
        <taxon>Pirellulaceae</taxon>
        <taxon>Rhodopirellula</taxon>
    </lineage>
</organism>
<evidence type="ECO:0000313" key="2">
    <source>
        <dbReference type="Proteomes" id="UP000001025"/>
    </source>
</evidence>
<dbReference type="AlphaFoldDB" id="Q7UFJ7"/>
<dbReference type="KEGG" id="rba:RB8519"/>
<name>Q7UFJ7_RHOBA</name>
<dbReference type="Proteomes" id="UP000001025">
    <property type="component" value="Chromosome"/>
</dbReference>
<gene>
    <name evidence="1" type="ordered locus">RB8519</name>
</gene>